<gene>
    <name evidence="1" type="ORF">Glove_71g4</name>
</gene>
<dbReference type="AlphaFoldDB" id="A0A397JJ25"/>
<protein>
    <submittedName>
        <fullName evidence="1">Uncharacterized protein</fullName>
    </submittedName>
</protein>
<dbReference type="Proteomes" id="UP000266861">
    <property type="component" value="Unassembled WGS sequence"/>
</dbReference>
<evidence type="ECO:0000313" key="1">
    <source>
        <dbReference type="EMBL" id="RHZ85154.1"/>
    </source>
</evidence>
<reference evidence="1 2" key="1">
    <citation type="submission" date="2018-08" db="EMBL/GenBank/DDBJ databases">
        <title>Genome and evolution of the arbuscular mycorrhizal fungus Diversispora epigaea (formerly Glomus versiforme) and its bacterial endosymbionts.</title>
        <authorList>
            <person name="Sun X."/>
            <person name="Fei Z."/>
            <person name="Harrison M."/>
        </authorList>
    </citation>
    <scope>NUCLEOTIDE SEQUENCE [LARGE SCALE GENOMIC DNA]</scope>
    <source>
        <strain evidence="1 2">IT104</strain>
    </source>
</reference>
<name>A0A397JJ25_9GLOM</name>
<keyword evidence="2" id="KW-1185">Reference proteome</keyword>
<organism evidence="1 2">
    <name type="scientific">Diversispora epigaea</name>
    <dbReference type="NCBI Taxonomy" id="1348612"/>
    <lineage>
        <taxon>Eukaryota</taxon>
        <taxon>Fungi</taxon>
        <taxon>Fungi incertae sedis</taxon>
        <taxon>Mucoromycota</taxon>
        <taxon>Glomeromycotina</taxon>
        <taxon>Glomeromycetes</taxon>
        <taxon>Diversisporales</taxon>
        <taxon>Diversisporaceae</taxon>
        <taxon>Diversispora</taxon>
    </lineage>
</organism>
<evidence type="ECO:0000313" key="2">
    <source>
        <dbReference type="Proteomes" id="UP000266861"/>
    </source>
</evidence>
<proteinExistence type="predicted"/>
<comment type="caution">
    <text evidence="1">The sequence shown here is derived from an EMBL/GenBank/DDBJ whole genome shotgun (WGS) entry which is preliminary data.</text>
</comment>
<accession>A0A397JJ25</accession>
<dbReference type="EMBL" id="PQFF01000068">
    <property type="protein sequence ID" value="RHZ85154.1"/>
    <property type="molecule type" value="Genomic_DNA"/>
</dbReference>
<sequence length="71" mass="8383">MFRIYMKESIKDIMVGSLNTDIKNQQWEKILSIDGISVINKDFLNEIEIRSSIRFLWNYKSSGNSQIYDGF</sequence>